<evidence type="ECO:0000256" key="2">
    <source>
        <dbReference type="ARBA" id="ARBA00002147"/>
    </source>
</evidence>
<evidence type="ECO:0000256" key="7">
    <source>
        <dbReference type="HAMAP-Rule" id="MF_01235"/>
    </source>
</evidence>
<evidence type="ECO:0000256" key="1">
    <source>
        <dbReference type="ARBA" id="ARBA00000056"/>
    </source>
</evidence>
<evidence type="ECO:0000256" key="4">
    <source>
        <dbReference type="ARBA" id="ARBA00007439"/>
    </source>
</evidence>
<dbReference type="InterPro" id="IPR011060">
    <property type="entry name" value="RibuloseP-bd_barrel"/>
</dbReference>
<dbReference type="SUPFAM" id="SSF51366">
    <property type="entry name" value="Ribulose-phoshate binding barrel"/>
    <property type="match status" value="1"/>
</dbReference>
<dbReference type="FunFam" id="3.20.20.70:FF:000035">
    <property type="entry name" value="Putative N-acetylmannosamine-6-phosphate 2-epimerase"/>
    <property type="match status" value="1"/>
</dbReference>
<evidence type="ECO:0000256" key="6">
    <source>
        <dbReference type="ARBA" id="ARBA00023277"/>
    </source>
</evidence>
<keyword evidence="6 7" id="KW-0119">Carbohydrate metabolism</keyword>
<dbReference type="Gene3D" id="3.20.20.70">
    <property type="entry name" value="Aldolase class I"/>
    <property type="match status" value="1"/>
</dbReference>
<comment type="caution">
    <text evidence="8">The sequence shown here is derived from an EMBL/GenBank/DDBJ whole genome shotgun (WGS) entry which is preliminary data.</text>
</comment>
<evidence type="ECO:0000313" key="9">
    <source>
        <dbReference type="Proteomes" id="UP000290649"/>
    </source>
</evidence>
<dbReference type="NCBIfam" id="NF002231">
    <property type="entry name" value="PRK01130.1"/>
    <property type="match status" value="1"/>
</dbReference>
<dbReference type="EC" id="5.1.3.9" evidence="7"/>
<dbReference type="Pfam" id="PF04131">
    <property type="entry name" value="NanE"/>
    <property type="match status" value="1"/>
</dbReference>
<dbReference type="EMBL" id="QOUX01000026">
    <property type="protein sequence ID" value="RXJ02183.1"/>
    <property type="molecule type" value="Genomic_DNA"/>
</dbReference>
<dbReference type="GO" id="GO:0019262">
    <property type="term" value="P:N-acetylneuraminate catabolic process"/>
    <property type="evidence" value="ECO:0007669"/>
    <property type="project" value="UniProtKB-UniRule"/>
</dbReference>
<accession>A0A4Q0VUS5</accession>
<dbReference type="UniPathway" id="UPA00629">
    <property type="reaction ID" value="UER00682"/>
</dbReference>
<evidence type="ECO:0000256" key="3">
    <source>
        <dbReference type="ARBA" id="ARBA00005081"/>
    </source>
</evidence>
<keyword evidence="5 7" id="KW-0413">Isomerase</keyword>
<dbReference type="InterPro" id="IPR007260">
    <property type="entry name" value="NanE"/>
</dbReference>
<comment type="catalytic activity">
    <reaction evidence="1 7">
        <text>an N-acyl-D-glucosamine 6-phosphate = an N-acyl-D-mannosamine 6-phosphate</text>
        <dbReference type="Rhea" id="RHEA:23932"/>
        <dbReference type="ChEBI" id="CHEBI:57599"/>
        <dbReference type="ChEBI" id="CHEBI:57666"/>
        <dbReference type="EC" id="5.1.3.9"/>
    </reaction>
</comment>
<dbReference type="HAMAP" id="MF_01235">
    <property type="entry name" value="ManNAc6P_epimer"/>
    <property type="match status" value="1"/>
</dbReference>
<protein>
    <recommendedName>
        <fullName evidence="7">Putative N-acetylmannosamine-6-phosphate 2-epimerase</fullName>
        <ecNumber evidence="7">5.1.3.9</ecNumber>
    </recommendedName>
    <alternativeName>
        <fullName evidence="7">ManNAc-6-P epimerase</fullName>
    </alternativeName>
</protein>
<evidence type="ECO:0000313" key="8">
    <source>
        <dbReference type="EMBL" id="RXJ02183.1"/>
    </source>
</evidence>
<dbReference type="GO" id="GO:0005975">
    <property type="term" value="P:carbohydrate metabolic process"/>
    <property type="evidence" value="ECO:0007669"/>
    <property type="project" value="UniProtKB-UniRule"/>
</dbReference>
<dbReference type="Proteomes" id="UP000290649">
    <property type="component" value="Unassembled WGS sequence"/>
</dbReference>
<dbReference type="PANTHER" id="PTHR36204:SF1">
    <property type="entry name" value="N-ACETYLMANNOSAMINE-6-PHOSPHATE 2-EPIMERASE-RELATED"/>
    <property type="match status" value="1"/>
</dbReference>
<comment type="pathway">
    <text evidence="3 7">Amino-sugar metabolism; N-acetylneuraminate degradation; D-fructose 6-phosphate from N-acetylneuraminate: step 3/5.</text>
</comment>
<organism evidence="8 9">
    <name type="scientific">Anaerobacillus alkaliphilus</name>
    <dbReference type="NCBI Taxonomy" id="1548597"/>
    <lineage>
        <taxon>Bacteria</taxon>
        <taxon>Bacillati</taxon>
        <taxon>Bacillota</taxon>
        <taxon>Bacilli</taxon>
        <taxon>Bacillales</taxon>
        <taxon>Bacillaceae</taxon>
        <taxon>Anaerobacillus</taxon>
    </lineage>
</organism>
<dbReference type="InterPro" id="IPR013785">
    <property type="entry name" value="Aldolase_TIM"/>
</dbReference>
<dbReference type="OrthoDB" id="9781704at2"/>
<comment type="function">
    <text evidence="2 7">Converts N-acetylmannosamine-6-phosphate (ManNAc-6-P) to N-acetylglucosamine-6-phosphate (GlcNAc-6-P).</text>
</comment>
<comment type="similarity">
    <text evidence="4 7">Belongs to the NanE family.</text>
</comment>
<gene>
    <name evidence="7" type="primary">nanE</name>
    <name evidence="8" type="ORF">DS745_07250</name>
</gene>
<evidence type="ECO:0000256" key="5">
    <source>
        <dbReference type="ARBA" id="ARBA00023235"/>
    </source>
</evidence>
<keyword evidence="9" id="KW-1185">Reference proteome</keyword>
<reference evidence="8 9" key="1">
    <citation type="journal article" date="2019" name="Int. J. Syst. Evol. Microbiol.">
        <title>Anaerobacillus alkaliphilus sp. nov., a novel alkaliphilic and moderately halophilic bacterium.</title>
        <authorList>
            <person name="Borsodi A.K."/>
            <person name="Aszalos J.M."/>
            <person name="Bihari P."/>
            <person name="Nagy I."/>
            <person name="Schumann P."/>
            <person name="Sproer C."/>
            <person name="Kovacs A.L."/>
            <person name="Boka K."/>
            <person name="Dobosy P."/>
            <person name="Ovari M."/>
            <person name="Szili-Kovacs T."/>
            <person name="Toth E."/>
        </authorList>
    </citation>
    <scope>NUCLEOTIDE SEQUENCE [LARGE SCALE GENOMIC DNA]</scope>
    <source>
        <strain evidence="8 9">B16-10</strain>
    </source>
</reference>
<sequence length="238" mass="25825">MVVLYLKSGADFFQKIKGKLIVSSQALENEPLYGSEIMAKMARAAAVGGAVAIRANGADDIAAIKQEVDLPIVGLVKRDYLNSDVYITATKKEVDELLEVGVTVVALDATFQDRPNGESLETLIRYLKSQGQLVMADISTLEEGKLAAKLGADCVSTTLSGYTTYSRQLEGPDFELIEELTRELKIPVIAEGRISTPEQARIALEKGAYAVVVGSAITRPQLITESFVKMITKVERRV</sequence>
<name>A0A4Q0VUS5_9BACI</name>
<dbReference type="GO" id="GO:0006053">
    <property type="term" value="P:N-acetylmannosamine catabolic process"/>
    <property type="evidence" value="ECO:0007669"/>
    <property type="project" value="TreeGrafter"/>
</dbReference>
<dbReference type="CDD" id="cd04729">
    <property type="entry name" value="NanE"/>
    <property type="match status" value="1"/>
</dbReference>
<dbReference type="AlphaFoldDB" id="A0A4Q0VUS5"/>
<proteinExistence type="inferred from homology"/>
<dbReference type="PANTHER" id="PTHR36204">
    <property type="entry name" value="N-ACETYLMANNOSAMINE-6-PHOSPHATE 2-EPIMERASE-RELATED"/>
    <property type="match status" value="1"/>
</dbReference>
<dbReference type="GO" id="GO:0005829">
    <property type="term" value="C:cytosol"/>
    <property type="evidence" value="ECO:0007669"/>
    <property type="project" value="TreeGrafter"/>
</dbReference>
<dbReference type="GO" id="GO:0047465">
    <property type="term" value="F:N-acylglucosamine-6-phosphate 2-epimerase activity"/>
    <property type="evidence" value="ECO:0007669"/>
    <property type="project" value="UniProtKB-EC"/>
</dbReference>
<dbReference type="RefSeq" id="WP_129077598.1">
    <property type="nucleotide sequence ID" value="NZ_QOUX01000026.1"/>
</dbReference>